<dbReference type="Proteomes" id="UP000823982">
    <property type="component" value="Unassembled WGS sequence"/>
</dbReference>
<proteinExistence type="predicted"/>
<protein>
    <submittedName>
        <fullName evidence="1">Uncharacterized protein</fullName>
    </submittedName>
</protein>
<dbReference type="EMBL" id="DVIR01000012">
    <property type="protein sequence ID" value="HIS24102.1"/>
    <property type="molecule type" value="Genomic_DNA"/>
</dbReference>
<sequence length="197" mass="22186">MANSDKERKQAVKLIHGVSVKDVSGVFCEYALDGDGVRLTLSAQDYKSFFVQAVGLLKEPLFFFLECPGGSGGDADDYSVYYLDNCTLPVVRAILKRYGGILYSDGVIRFGFGSLSSDEEIYMREYQSLRIYTKQPARYEELLKRMGYQRNDSALSLWDVLSETNVGECESVECDDEGYQDIIDNLSELGMYEAKTK</sequence>
<reference evidence="1" key="1">
    <citation type="submission" date="2020-10" db="EMBL/GenBank/DDBJ databases">
        <authorList>
            <person name="Gilroy R."/>
        </authorList>
    </citation>
    <scope>NUCLEOTIDE SEQUENCE</scope>
    <source>
        <strain evidence="1">CHK157-1446</strain>
    </source>
</reference>
<name>A0A9D1JH59_9FIRM</name>
<gene>
    <name evidence="1" type="ORF">IAD01_01705</name>
</gene>
<dbReference type="AlphaFoldDB" id="A0A9D1JH59"/>
<organism evidence="1 2">
    <name type="scientific">Candidatus Faeciplasma gallinarum</name>
    <dbReference type="NCBI Taxonomy" id="2840799"/>
    <lineage>
        <taxon>Bacteria</taxon>
        <taxon>Bacillati</taxon>
        <taxon>Bacillota</taxon>
        <taxon>Clostridia</taxon>
        <taxon>Eubacteriales</taxon>
        <taxon>Oscillospiraceae</taxon>
        <taxon>Oscillospiraceae incertae sedis</taxon>
        <taxon>Candidatus Faeciplasma</taxon>
    </lineage>
</organism>
<evidence type="ECO:0000313" key="1">
    <source>
        <dbReference type="EMBL" id="HIS24102.1"/>
    </source>
</evidence>
<comment type="caution">
    <text evidence="1">The sequence shown here is derived from an EMBL/GenBank/DDBJ whole genome shotgun (WGS) entry which is preliminary data.</text>
</comment>
<reference evidence="1" key="2">
    <citation type="journal article" date="2021" name="PeerJ">
        <title>Extensive microbial diversity within the chicken gut microbiome revealed by metagenomics and culture.</title>
        <authorList>
            <person name="Gilroy R."/>
            <person name="Ravi A."/>
            <person name="Getino M."/>
            <person name="Pursley I."/>
            <person name="Horton D.L."/>
            <person name="Alikhan N.F."/>
            <person name="Baker D."/>
            <person name="Gharbi K."/>
            <person name="Hall N."/>
            <person name="Watson M."/>
            <person name="Adriaenssens E.M."/>
            <person name="Foster-Nyarko E."/>
            <person name="Jarju S."/>
            <person name="Secka A."/>
            <person name="Antonio M."/>
            <person name="Oren A."/>
            <person name="Chaudhuri R.R."/>
            <person name="La Ragione R."/>
            <person name="Hildebrand F."/>
            <person name="Pallen M.J."/>
        </authorList>
    </citation>
    <scope>NUCLEOTIDE SEQUENCE</scope>
    <source>
        <strain evidence="1">CHK157-1446</strain>
    </source>
</reference>
<evidence type="ECO:0000313" key="2">
    <source>
        <dbReference type="Proteomes" id="UP000823982"/>
    </source>
</evidence>
<accession>A0A9D1JH59</accession>